<dbReference type="EMBL" id="UXUI01007177">
    <property type="protein sequence ID" value="VDD86021.1"/>
    <property type="molecule type" value="Genomic_DNA"/>
</dbReference>
<evidence type="ECO:0000313" key="3">
    <source>
        <dbReference type="EMBL" id="VDD86021.1"/>
    </source>
</evidence>
<reference evidence="3 4" key="2">
    <citation type="submission" date="2018-10" db="EMBL/GenBank/DDBJ databases">
        <authorList>
            <consortium name="Pathogen Informatics"/>
        </authorList>
    </citation>
    <scope>NUCLEOTIDE SEQUENCE [LARGE SCALE GENOMIC DNA]</scope>
</reference>
<feature type="transmembrane region" description="Helical" evidence="2">
    <location>
        <begin position="15"/>
        <end position="37"/>
    </location>
</feature>
<protein>
    <submittedName>
        <fullName evidence="5">Secreted protein</fullName>
    </submittedName>
</protein>
<evidence type="ECO:0000313" key="4">
    <source>
        <dbReference type="Proteomes" id="UP000274131"/>
    </source>
</evidence>
<evidence type="ECO:0000256" key="2">
    <source>
        <dbReference type="SAM" id="Phobius"/>
    </source>
</evidence>
<evidence type="ECO:0000313" key="5">
    <source>
        <dbReference type="WBParaSite" id="EVEC_0000145601-mRNA-1"/>
    </source>
</evidence>
<feature type="compositionally biased region" description="Polar residues" evidence="1">
    <location>
        <begin position="130"/>
        <end position="141"/>
    </location>
</feature>
<feature type="compositionally biased region" description="Polar residues" evidence="1">
    <location>
        <begin position="148"/>
        <end position="163"/>
    </location>
</feature>
<gene>
    <name evidence="3" type="ORF">EVEC_LOCUS1164</name>
</gene>
<accession>A0A0N4UVI4</accession>
<dbReference type="AlphaFoldDB" id="A0A0N4UVI4"/>
<name>A0A0N4UVI4_ENTVE</name>
<dbReference type="WBParaSite" id="EVEC_0000145601-mRNA-1">
    <property type="protein sequence ID" value="EVEC_0000145601-mRNA-1"/>
    <property type="gene ID" value="EVEC_0000145601"/>
</dbReference>
<keyword evidence="4" id="KW-1185">Reference proteome</keyword>
<keyword evidence="2" id="KW-0812">Transmembrane</keyword>
<dbReference type="Proteomes" id="UP000274131">
    <property type="component" value="Unassembled WGS sequence"/>
</dbReference>
<keyword evidence="2" id="KW-1133">Transmembrane helix</keyword>
<evidence type="ECO:0000256" key="1">
    <source>
        <dbReference type="SAM" id="MobiDB-lite"/>
    </source>
</evidence>
<sequence>MSVELDFKQENEMPVIFLSVLLVLLVLLAAAIWVAFFSALRKALSRFAELKRHRRRQNILATIGERSMNGHRIASNVFAAFPFGYDQNTYISNVPIAALTVPPSYEEAMTQSPSAVSAVQIPAINRRPSSDTTVASISTAAESDKTDNNSTRQQQSQQLSHLV</sequence>
<organism evidence="5">
    <name type="scientific">Enterobius vermicularis</name>
    <name type="common">Human pinworm</name>
    <dbReference type="NCBI Taxonomy" id="51028"/>
    <lineage>
        <taxon>Eukaryota</taxon>
        <taxon>Metazoa</taxon>
        <taxon>Ecdysozoa</taxon>
        <taxon>Nematoda</taxon>
        <taxon>Chromadorea</taxon>
        <taxon>Rhabditida</taxon>
        <taxon>Spirurina</taxon>
        <taxon>Oxyuridomorpha</taxon>
        <taxon>Oxyuroidea</taxon>
        <taxon>Oxyuridae</taxon>
        <taxon>Enterobius</taxon>
    </lineage>
</organism>
<proteinExistence type="predicted"/>
<keyword evidence="2" id="KW-0472">Membrane</keyword>
<reference evidence="5" key="1">
    <citation type="submission" date="2017-02" db="UniProtKB">
        <authorList>
            <consortium name="WormBaseParasite"/>
        </authorList>
    </citation>
    <scope>IDENTIFICATION</scope>
</reference>
<feature type="region of interest" description="Disordered" evidence="1">
    <location>
        <begin position="129"/>
        <end position="163"/>
    </location>
</feature>